<evidence type="ECO:0000256" key="4">
    <source>
        <dbReference type="ARBA" id="ARBA00022801"/>
    </source>
</evidence>
<dbReference type="AlphaFoldDB" id="A0A3P3VS04"/>
<evidence type="ECO:0000256" key="3">
    <source>
        <dbReference type="ARBA" id="ARBA00022722"/>
    </source>
</evidence>
<dbReference type="Proteomes" id="UP000280792">
    <property type="component" value="Unassembled WGS sequence"/>
</dbReference>
<feature type="domain" description="RecJ OB" evidence="8">
    <location>
        <begin position="466"/>
        <end position="569"/>
    </location>
</feature>
<protein>
    <recommendedName>
        <fullName evidence="2">Single-stranded-DNA-specific exonuclease RecJ</fullName>
    </recommendedName>
</protein>
<dbReference type="NCBIfam" id="TIGR00644">
    <property type="entry name" value="recJ"/>
    <property type="match status" value="1"/>
</dbReference>
<evidence type="ECO:0000259" key="7">
    <source>
        <dbReference type="Pfam" id="PF02272"/>
    </source>
</evidence>
<evidence type="ECO:0000259" key="6">
    <source>
        <dbReference type="Pfam" id="PF01368"/>
    </source>
</evidence>
<keyword evidence="10" id="KW-1185">Reference proteome</keyword>
<dbReference type="PANTHER" id="PTHR30255">
    <property type="entry name" value="SINGLE-STRANDED-DNA-SPECIFIC EXONUCLEASE RECJ"/>
    <property type="match status" value="1"/>
</dbReference>
<dbReference type="InterPro" id="IPR003156">
    <property type="entry name" value="DHHA1_dom"/>
</dbReference>
<dbReference type="Gene3D" id="3.90.1640.30">
    <property type="match status" value="1"/>
</dbReference>
<dbReference type="GO" id="GO:0008409">
    <property type="term" value="F:5'-3' exonuclease activity"/>
    <property type="evidence" value="ECO:0007669"/>
    <property type="project" value="InterPro"/>
</dbReference>
<dbReference type="InterPro" id="IPR004610">
    <property type="entry name" value="RecJ"/>
</dbReference>
<dbReference type="GO" id="GO:0006281">
    <property type="term" value="P:DNA repair"/>
    <property type="evidence" value="ECO:0007669"/>
    <property type="project" value="InterPro"/>
</dbReference>
<dbReference type="PANTHER" id="PTHR30255:SF2">
    <property type="entry name" value="SINGLE-STRANDED-DNA-SPECIFIC EXONUCLEASE RECJ"/>
    <property type="match status" value="1"/>
</dbReference>
<dbReference type="Pfam" id="PF01368">
    <property type="entry name" value="DHH"/>
    <property type="match status" value="1"/>
</dbReference>
<dbReference type="InterPro" id="IPR038763">
    <property type="entry name" value="DHH_sf"/>
</dbReference>
<name>A0A3P3VS04_9GAMM</name>
<keyword evidence="5 9" id="KW-0269">Exonuclease</keyword>
<keyword evidence="4" id="KW-0378">Hydrolase</keyword>
<evidence type="ECO:0000313" key="10">
    <source>
        <dbReference type="Proteomes" id="UP000280792"/>
    </source>
</evidence>
<dbReference type="FunFam" id="3.90.1640.30:FF:000001">
    <property type="entry name" value="Single-stranded-DNA-specific exonuclease RecJ"/>
    <property type="match status" value="1"/>
</dbReference>
<dbReference type="Pfam" id="PF02272">
    <property type="entry name" value="DHHA1"/>
    <property type="match status" value="1"/>
</dbReference>
<dbReference type="SUPFAM" id="SSF64182">
    <property type="entry name" value="DHH phosphoesterases"/>
    <property type="match status" value="1"/>
</dbReference>
<feature type="domain" description="DDH" evidence="6">
    <location>
        <begin position="70"/>
        <end position="229"/>
    </location>
</feature>
<dbReference type="EMBL" id="QWEZ01000001">
    <property type="protein sequence ID" value="RRJ85224.1"/>
    <property type="molecule type" value="Genomic_DNA"/>
</dbReference>
<reference evidence="9 10" key="2">
    <citation type="submission" date="2018-12" db="EMBL/GenBank/DDBJ databases">
        <title>Simiduia agarivorans gen. nov., sp. nov., a marine, agarolytic bacterium isolated from shallow coastal water from Keelung, Taiwan.</title>
        <authorList>
            <person name="Shieh W.Y."/>
        </authorList>
    </citation>
    <scope>NUCLEOTIDE SEQUENCE [LARGE SCALE GENOMIC DNA]</scope>
    <source>
        <strain evidence="9 10">GTF-13</strain>
    </source>
</reference>
<comment type="caution">
    <text evidence="9">The sequence shown here is derived from an EMBL/GenBank/DDBJ whole genome shotgun (WGS) entry which is preliminary data.</text>
</comment>
<comment type="similarity">
    <text evidence="1">Belongs to the RecJ family.</text>
</comment>
<feature type="domain" description="DHHA1" evidence="7">
    <location>
        <begin position="355"/>
        <end position="449"/>
    </location>
</feature>
<keyword evidence="3" id="KW-0540">Nuclease</keyword>
<evidence type="ECO:0000256" key="1">
    <source>
        <dbReference type="ARBA" id="ARBA00005915"/>
    </source>
</evidence>
<dbReference type="InterPro" id="IPR001667">
    <property type="entry name" value="DDH_dom"/>
</dbReference>
<sequence length="577" mass="62230">MAVQIQRRQPQVEAELPGVSPLLQRLYAARGVSSPEQLQRSLQQLQGFEQLKGIAAAARVLADTLEAGESILVVGDFDADGATSSALAVLALRALGAQSVDYLVPNRFEYGYGLSPEIVVEAARRDPSLIVTVDNGISSIEGVAEANRRGMRVVVTDHHLAGEQLPQAAAIVNPNQPGCDSITKNSAGVGVVFYVLCALRAELAKRGWFHPGRPQPNLAEYLDIVALGTVADVVALDHNNRILVHQGVQRIRAGACRPGIRALLEVARRELPSLSASDLGFVVAPRLNAAGRLDDMSLGIECLLCDDPQQAHQLAVQLDTLNRERRDIEAGMQEQALQILASTPLDAGGSLPHALCLYDPGWHQGVIGILASRIKERVHRPVVAFADGGEGCLKGSARSIPGFHIRDALERVASSHPGMITRFGGHAMAAGLTLPMTHYEAFSQALQTVANAWLGVEQLEARLLSDGELSPQEFSLEVAAELRDGGPWGQGFAEPRFDGEFEVISQRLVADKHLKLVLALPDSGVCVDAIAFNVDLERWPNTQASQVRLLYKLDINRFRGRQSLQLLVDHLEALPTA</sequence>
<evidence type="ECO:0000259" key="8">
    <source>
        <dbReference type="Pfam" id="PF17768"/>
    </source>
</evidence>
<gene>
    <name evidence="9" type="primary">recJ</name>
    <name evidence="9" type="ORF">D0544_09195</name>
</gene>
<evidence type="ECO:0000313" key="9">
    <source>
        <dbReference type="EMBL" id="RRJ85224.1"/>
    </source>
</evidence>
<dbReference type="InterPro" id="IPR051673">
    <property type="entry name" value="SSDNA_exonuclease_RecJ"/>
</dbReference>
<accession>A0A3P3VS04</accession>
<dbReference type="InterPro" id="IPR041122">
    <property type="entry name" value="RecJ_OB"/>
</dbReference>
<dbReference type="Gene3D" id="3.10.310.30">
    <property type="match status" value="1"/>
</dbReference>
<dbReference type="RefSeq" id="WP_125015649.1">
    <property type="nucleotide sequence ID" value="NZ_QWEZ01000001.1"/>
</dbReference>
<proteinExistence type="inferred from homology"/>
<dbReference type="GO" id="GO:0003676">
    <property type="term" value="F:nucleic acid binding"/>
    <property type="evidence" value="ECO:0007669"/>
    <property type="project" value="InterPro"/>
</dbReference>
<organism evidence="9 10">
    <name type="scientific">Aestuariirhabdus litorea</name>
    <dbReference type="NCBI Taxonomy" id="2528527"/>
    <lineage>
        <taxon>Bacteria</taxon>
        <taxon>Pseudomonadati</taxon>
        <taxon>Pseudomonadota</taxon>
        <taxon>Gammaproteobacteria</taxon>
        <taxon>Oceanospirillales</taxon>
        <taxon>Aestuariirhabdaceae</taxon>
        <taxon>Aestuariirhabdus</taxon>
    </lineage>
</organism>
<reference evidence="9 10" key="1">
    <citation type="submission" date="2018-08" db="EMBL/GenBank/DDBJ databases">
        <authorList>
            <person name="Khan S.A."/>
        </authorList>
    </citation>
    <scope>NUCLEOTIDE SEQUENCE [LARGE SCALE GENOMIC DNA]</scope>
    <source>
        <strain evidence="9 10">GTF-13</strain>
    </source>
</reference>
<dbReference type="Pfam" id="PF17768">
    <property type="entry name" value="RecJ_OB"/>
    <property type="match status" value="1"/>
</dbReference>
<dbReference type="GO" id="GO:0006310">
    <property type="term" value="P:DNA recombination"/>
    <property type="evidence" value="ECO:0007669"/>
    <property type="project" value="InterPro"/>
</dbReference>
<evidence type="ECO:0000256" key="2">
    <source>
        <dbReference type="ARBA" id="ARBA00019841"/>
    </source>
</evidence>
<evidence type="ECO:0000256" key="5">
    <source>
        <dbReference type="ARBA" id="ARBA00022839"/>
    </source>
</evidence>